<evidence type="ECO:0008006" key="4">
    <source>
        <dbReference type="Google" id="ProtNLM"/>
    </source>
</evidence>
<sequence>MKPLPLLSLAALLAGCGQVADLTGAVAGGGAALVSSNPAVGYAVGIGVRAGVTAGMQTVMRGRQRAEQDALAAAIGGLDPGEAGPWAVRHTIPIGNRQGEVRLVRIIDNPLAECREALFAVQGESQWFLTTACRQGAQWKWAAAEPATERWGSLQ</sequence>
<evidence type="ECO:0000313" key="3">
    <source>
        <dbReference type="Proteomes" id="UP001595420"/>
    </source>
</evidence>
<dbReference type="EMBL" id="JBHRSB010000006">
    <property type="protein sequence ID" value="MFC3002374.1"/>
    <property type="molecule type" value="Genomic_DNA"/>
</dbReference>
<accession>A0ABV7BZ62</accession>
<keyword evidence="1" id="KW-0732">Signal</keyword>
<keyword evidence="3" id="KW-1185">Reference proteome</keyword>
<protein>
    <recommendedName>
        <fullName evidence="4">Surface antigen domain-containing protein</fullName>
    </recommendedName>
</protein>
<reference evidence="3" key="1">
    <citation type="journal article" date="2019" name="Int. J. Syst. Evol. Microbiol.">
        <title>The Global Catalogue of Microorganisms (GCM) 10K type strain sequencing project: providing services to taxonomists for standard genome sequencing and annotation.</title>
        <authorList>
            <consortium name="The Broad Institute Genomics Platform"/>
            <consortium name="The Broad Institute Genome Sequencing Center for Infectious Disease"/>
            <person name="Wu L."/>
            <person name="Ma J."/>
        </authorList>
    </citation>
    <scope>NUCLEOTIDE SEQUENCE [LARGE SCALE GENOMIC DNA]</scope>
    <source>
        <strain evidence="3">CGMCC 1.16855</strain>
    </source>
</reference>
<dbReference type="Proteomes" id="UP001595420">
    <property type="component" value="Unassembled WGS sequence"/>
</dbReference>
<evidence type="ECO:0000256" key="1">
    <source>
        <dbReference type="SAM" id="SignalP"/>
    </source>
</evidence>
<feature type="chain" id="PRO_5045140745" description="Surface antigen domain-containing protein" evidence="1">
    <location>
        <begin position="20"/>
        <end position="155"/>
    </location>
</feature>
<comment type="caution">
    <text evidence="2">The sequence shown here is derived from an EMBL/GenBank/DDBJ whole genome shotgun (WGS) entry which is preliminary data.</text>
</comment>
<gene>
    <name evidence="2" type="ORF">ACFOD3_20915</name>
</gene>
<feature type="signal peptide" evidence="1">
    <location>
        <begin position="1"/>
        <end position="19"/>
    </location>
</feature>
<organism evidence="2 3">
    <name type="scientific">Falsiroseomonas tokyonensis</name>
    <dbReference type="NCBI Taxonomy" id="430521"/>
    <lineage>
        <taxon>Bacteria</taxon>
        <taxon>Pseudomonadati</taxon>
        <taxon>Pseudomonadota</taxon>
        <taxon>Alphaproteobacteria</taxon>
        <taxon>Acetobacterales</taxon>
        <taxon>Roseomonadaceae</taxon>
        <taxon>Falsiroseomonas</taxon>
    </lineage>
</organism>
<name>A0ABV7BZ62_9PROT</name>
<dbReference type="RefSeq" id="WP_216838456.1">
    <property type="nucleotide sequence ID" value="NZ_JAFNJS010000006.1"/>
</dbReference>
<dbReference type="PROSITE" id="PS51257">
    <property type="entry name" value="PROKAR_LIPOPROTEIN"/>
    <property type="match status" value="1"/>
</dbReference>
<proteinExistence type="predicted"/>
<evidence type="ECO:0000313" key="2">
    <source>
        <dbReference type="EMBL" id="MFC3002374.1"/>
    </source>
</evidence>